<dbReference type="PRINTS" id="PR00180">
    <property type="entry name" value="CRETINALDHBP"/>
</dbReference>
<dbReference type="Gene3D" id="1.10.8.20">
    <property type="entry name" value="N-terminal domain of phosphatidylinositol transfer protein sec14p"/>
    <property type="match status" value="1"/>
</dbReference>
<reference evidence="2" key="1">
    <citation type="journal article" date="2019" name="bioRxiv">
        <title>The Genome of the Zebra Mussel, Dreissena polymorpha: A Resource for Invasive Species Research.</title>
        <authorList>
            <person name="McCartney M.A."/>
            <person name="Auch B."/>
            <person name="Kono T."/>
            <person name="Mallez S."/>
            <person name="Zhang Y."/>
            <person name="Obille A."/>
            <person name="Becker A."/>
            <person name="Abrahante J.E."/>
            <person name="Garbe J."/>
            <person name="Badalamenti J.P."/>
            <person name="Herman A."/>
            <person name="Mangelson H."/>
            <person name="Liachko I."/>
            <person name="Sullivan S."/>
            <person name="Sone E.D."/>
            <person name="Koren S."/>
            <person name="Silverstein K.A.T."/>
            <person name="Beckman K.B."/>
            <person name="Gohl D.M."/>
        </authorList>
    </citation>
    <scope>NUCLEOTIDE SEQUENCE</scope>
    <source>
        <strain evidence="2">Duluth1</strain>
        <tissue evidence="2">Whole animal</tissue>
    </source>
</reference>
<evidence type="ECO:0000313" key="3">
    <source>
        <dbReference type="Proteomes" id="UP000828390"/>
    </source>
</evidence>
<gene>
    <name evidence="2" type="ORF">DPMN_118257</name>
</gene>
<dbReference type="SMART" id="SM00516">
    <property type="entry name" value="SEC14"/>
    <property type="match status" value="1"/>
</dbReference>
<dbReference type="InterPro" id="IPR001251">
    <property type="entry name" value="CRAL-TRIO_dom"/>
</dbReference>
<dbReference type="Proteomes" id="UP000828390">
    <property type="component" value="Unassembled WGS sequence"/>
</dbReference>
<dbReference type="EMBL" id="JAIWYP010000005">
    <property type="protein sequence ID" value="KAH3816736.1"/>
    <property type="molecule type" value="Genomic_DNA"/>
</dbReference>
<accession>A0A9D4GG37</accession>
<dbReference type="PANTHER" id="PTHR10174">
    <property type="entry name" value="ALPHA-TOCOPHEROL TRANSFER PROTEIN-RELATED"/>
    <property type="match status" value="1"/>
</dbReference>
<proteinExistence type="predicted"/>
<dbReference type="SUPFAM" id="SSF46938">
    <property type="entry name" value="CRAL/TRIO N-terminal domain"/>
    <property type="match status" value="1"/>
</dbReference>
<dbReference type="InterPro" id="IPR036273">
    <property type="entry name" value="CRAL/TRIO_N_dom_sf"/>
</dbReference>
<name>A0A9D4GG37_DREPO</name>
<dbReference type="SUPFAM" id="SSF52087">
    <property type="entry name" value="CRAL/TRIO domain"/>
    <property type="match status" value="1"/>
</dbReference>
<dbReference type="GO" id="GO:1902936">
    <property type="term" value="F:phosphatidylinositol bisphosphate binding"/>
    <property type="evidence" value="ECO:0007669"/>
    <property type="project" value="TreeGrafter"/>
</dbReference>
<keyword evidence="3" id="KW-1185">Reference proteome</keyword>
<protein>
    <recommendedName>
        <fullName evidence="1">CRAL-TRIO domain-containing protein</fullName>
    </recommendedName>
</protein>
<dbReference type="InterPro" id="IPR036865">
    <property type="entry name" value="CRAL-TRIO_dom_sf"/>
</dbReference>
<feature type="domain" description="CRAL-TRIO" evidence="1">
    <location>
        <begin position="99"/>
        <end position="273"/>
    </location>
</feature>
<dbReference type="CDD" id="cd00170">
    <property type="entry name" value="SEC14"/>
    <property type="match status" value="1"/>
</dbReference>
<dbReference type="InterPro" id="IPR011074">
    <property type="entry name" value="CRAL/TRIO_N_dom"/>
</dbReference>
<dbReference type="OrthoDB" id="75724at2759"/>
<dbReference type="GO" id="GO:0016020">
    <property type="term" value="C:membrane"/>
    <property type="evidence" value="ECO:0007669"/>
    <property type="project" value="TreeGrafter"/>
</dbReference>
<evidence type="ECO:0000313" key="2">
    <source>
        <dbReference type="EMBL" id="KAH3816736.1"/>
    </source>
</evidence>
<dbReference type="SMART" id="SM01100">
    <property type="entry name" value="CRAL_TRIO_N"/>
    <property type="match status" value="1"/>
</dbReference>
<comment type="caution">
    <text evidence="2">The sequence shown here is derived from an EMBL/GenBank/DDBJ whole genome shotgun (WGS) entry which is preliminary data.</text>
</comment>
<dbReference type="AlphaFoldDB" id="A0A9D4GG37"/>
<dbReference type="Pfam" id="PF00650">
    <property type="entry name" value="CRAL_TRIO"/>
    <property type="match status" value="1"/>
</dbReference>
<sequence>MAEKQDDVIFVSNLDSAGKKKANEELNELNDKDRELAVQSLRWWVLQQKWLRAPTDFGFLLRFLRARKFSQLGARERFENYWKQRTRSPAWFRNVVPTDKTLIEIIKTGFYLIPRAKDKHDRRLIIDRKGVLDMTTVKNVWGIDNVFRAICLLCDHLNRDETVQVHGLSVFIDNTDVTMGHFRTLMGQEQGRNIMDYYQNSLPARVKGVHLYNELALFDAVWSLVSPLLKQKTKDRMRLHGHNMTKLYDELGMECLPTEYLPDDYDGPSAGSCQQIIDDMLSDLQCPEFCNYMKDLSSEKYGVDLDHLKQNDAPVASFRKLNVD</sequence>
<evidence type="ECO:0000259" key="1">
    <source>
        <dbReference type="PROSITE" id="PS50191"/>
    </source>
</evidence>
<organism evidence="2 3">
    <name type="scientific">Dreissena polymorpha</name>
    <name type="common">Zebra mussel</name>
    <name type="synonym">Mytilus polymorpha</name>
    <dbReference type="NCBI Taxonomy" id="45954"/>
    <lineage>
        <taxon>Eukaryota</taxon>
        <taxon>Metazoa</taxon>
        <taxon>Spiralia</taxon>
        <taxon>Lophotrochozoa</taxon>
        <taxon>Mollusca</taxon>
        <taxon>Bivalvia</taxon>
        <taxon>Autobranchia</taxon>
        <taxon>Heteroconchia</taxon>
        <taxon>Euheterodonta</taxon>
        <taxon>Imparidentia</taxon>
        <taxon>Neoheterodontei</taxon>
        <taxon>Myida</taxon>
        <taxon>Dreissenoidea</taxon>
        <taxon>Dreissenidae</taxon>
        <taxon>Dreissena</taxon>
    </lineage>
</organism>
<dbReference type="Gene3D" id="3.40.525.10">
    <property type="entry name" value="CRAL-TRIO lipid binding domain"/>
    <property type="match status" value="1"/>
</dbReference>
<dbReference type="PANTHER" id="PTHR10174:SF130">
    <property type="entry name" value="ALPHA-TOCOPHEROL TRANSFER PROTEIN-LIKE"/>
    <property type="match status" value="1"/>
</dbReference>
<dbReference type="PROSITE" id="PS50191">
    <property type="entry name" value="CRAL_TRIO"/>
    <property type="match status" value="1"/>
</dbReference>
<reference evidence="2" key="2">
    <citation type="submission" date="2020-11" db="EMBL/GenBank/DDBJ databases">
        <authorList>
            <person name="McCartney M.A."/>
            <person name="Auch B."/>
            <person name="Kono T."/>
            <person name="Mallez S."/>
            <person name="Becker A."/>
            <person name="Gohl D.M."/>
            <person name="Silverstein K.A.T."/>
            <person name="Koren S."/>
            <person name="Bechman K.B."/>
            <person name="Herman A."/>
            <person name="Abrahante J.E."/>
            <person name="Garbe J."/>
        </authorList>
    </citation>
    <scope>NUCLEOTIDE SEQUENCE</scope>
    <source>
        <strain evidence="2">Duluth1</strain>
        <tissue evidence="2">Whole animal</tissue>
    </source>
</reference>